<keyword evidence="4 5" id="KW-0694">RNA-binding</keyword>
<dbReference type="PROSITE" id="PS51192">
    <property type="entry name" value="HELICASE_ATP_BIND_1"/>
    <property type="match status" value="1"/>
</dbReference>
<keyword evidence="9" id="KW-1185">Reference proteome</keyword>
<accession>A0A443S6B0</accession>
<name>A0A443S6B0_9ACAR</name>
<comment type="function">
    <text evidence="5">RNA helicase.</text>
</comment>
<keyword evidence="2 5" id="KW-0378">Hydrolase</keyword>
<dbReference type="EMBL" id="NCKV01007265">
    <property type="protein sequence ID" value="RWS23041.1"/>
    <property type="molecule type" value="Genomic_DNA"/>
</dbReference>
<dbReference type="PROSITE" id="PS51194">
    <property type="entry name" value="HELICASE_CTER"/>
    <property type="match status" value="1"/>
</dbReference>
<evidence type="ECO:0000256" key="3">
    <source>
        <dbReference type="ARBA" id="ARBA00022840"/>
    </source>
</evidence>
<proteinExistence type="inferred from homology"/>
<sequence>MAGIDEFGNNERGLNSEETDWNELIDDLTELGLNETLVDSLYVIRSNEQSASQVRAMLTSKSRNDFVIRSTDAAENANTLTMATLNRVNNEVSKCQAVILTGTHFEAQQILDTITPICMLMKLNACICSKATNIRDDMDAMQQQQDVHIVIGTPGRIFDLLSIDSFHFDTINVIVFFEMENILHNGYQKYCYHFSEIISEYVNVYVSTKYMSTSNLSYFKRTFIEMGDRYIETTVIASEITRSEEVVDMFCRINVDSVQTHELEIDSSLTLKSQKANGDFVIDASIETDFKSASSFDYSLCHSSRQSESSVKYIERYGTVRIPNDQVRFHLLKPVMEGFDELISSLPPSKTSKYVAMSAIHRVNPALNYCQVVIVAASRRRSKELLNVVNRYTYNIRTALAIGGKEFHEDDHRMIAGAQIIIGTPGRLMRLVSRLSRGKGIKLLIFDGIEYMLGYDINKDKLFFLLTAVPLNVQFLFTTSKVTTKTLEFTQKVFTKKSNGSFQEQMYVVIKNEDWKFDVICNILRSFNMQTIIACNTRDTVNLVASVLRDRGFAGFKIHEEMPIAQRSAILDNFRCGFNRVLISTHFSTQTLRDTRIPLLINYDNAILRRSMQTNDLHLYGPPASINFVTY</sequence>
<evidence type="ECO:0000313" key="8">
    <source>
        <dbReference type="EMBL" id="RWS23041.1"/>
    </source>
</evidence>
<keyword evidence="1 5" id="KW-0547">Nucleotide-binding</keyword>
<evidence type="ECO:0000256" key="1">
    <source>
        <dbReference type="ARBA" id="ARBA00022741"/>
    </source>
</evidence>
<dbReference type="PANTHER" id="PTHR24031">
    <property type="entry name" value="RNA HELICASE"/>
    <property type="match status" value="1"/>
</dbReference>
<keyword evidence="3 5" id="KW-0067">ATP-binding</keyword>
<evidence type="ECO:0000259" key="6">
    <source>
        <dbReference type="PROSITE" id="PS51192"/>
    </source>
</evidence>
<comment type="similarity">
    <text evidence="5">Belongs to the DEAD box helicase family.</text>
</comment>
<dbReference type="GO" id="GO:0016787">
    <property type="term" value="F:hydrolase activity"/>
    <property type="evidence" value="ECO:0007669"/>
    <property type="project" value="UniProtKB-KW"/>
</dbReference>
<dbReference type="InterPro" id="IPR001650">
    <property type="entry name" value="Helicase_C-like"/>
</dbReference>
<reference evidence="8 9" key="1">
    <citation type="journal article" date="2018" name="Gigascience">
        <title>Genomes of trombidid mites reveal novel predicted allergens and laterally-transferred genes associated with secondary metabolism.</title>
        <authorList>
            <person name="Dong X."/>
            <person name="Chaisiri K."/>
            <person name="Xia D."/>
            <person name="Armstrong S.D."/>
            <person name="Fang Y."/>
            <person name="Donnelly M.J."/>
            <person name="Kadowaki T."/>
            <person name="McGarry J.W."/>
            <person name="Darby A.C."/>
            <person name="Makepeace B.L."/>
        </authorList>
    </citation>
    <scope>NUCLEOTIDE SEQUENCE [LARGE SCALE GENOMIC DNA]</scope>
    <source>
        <strain evidence="8">UoL-UT</strain>
    </source>
</reference>
<gene>
    <name evidence="8" type="ORF">B4U80_13445</name>
</gene>
<dbReference type="InterPro" id="IPR011545">
    <property type="entry name" value="DEAD/DEAH_box_helicase_dom"/>
</dbReference>
<evidence type="ECO:0000256" key="4">
    <source>
        <dbReference type="ARBA" id="ARBA00022884"/>
    </source>
</evidence>
<comment type="catalytic activity">
    <reaction evidence="5">
        <text>ATP + H2O = ADP + phosphate + H(+)</text>
        <dbReference type="Rhea" id="RHEA:13065"/>
        <dbReference type="ChEBI" id="CHEBI:15377"/>
        <dbReference type="ChEBI" id="CHEBI:15378"/>
        <dbReference type="ChEBI" id="CHEBI:30616"/>
        <dbReference type="ChEBI" id="CHEBI:43474"/>
        <dbReference type="ChEBI" id="CHEBI:456216"/>
        <dbReference type="EC" id="3.6.4.13"/>
    </reaction>
</comment>
<evidence type="ECO:0000313" key="9">
    <source>
        <dbReference type="Proteomes" id="UP000288716"/>
    </source>
</evidence>
<comment type="caution">
    <text evidence="8">The sequence shown here is derived from an EMBL/GenBank/DDBJ whole genome shotgun (WGS) entry which is preliminary data.</text>
</comment>
<dbReference type="VEuPathDB" id="VectorBase:LDEU008999"/>
<feature type="domain" description="Helicase C-terminal" evidence="7">
    <location>
        <begin position="502"/>
        <end position="631"/>
    </location>
</feature>
<dbReference type="SUPFAM" id="SSF52540">
    <property type="entry name" value="P-loop containing nucleoside triphosphate hydrolases"/>
    <property type="match status" value="2"/>
</dbReference>
<dbReference type="STRING" id="299467.A0A443S6B0"/>
<dbReference type="GO" id="GO:0003723">
    <property type="term" value="F:RNA binding"/>
    <property type="evidence" value="ECO:0007669"/>
    <property type="project" value="UniProtKB-UniRule"/>
</dbReference>
<dbReference type="GO" id="GO:0003724">
    <property type="term" value="F:RNA helicase activity"/>
    <property type="evidence" value="ECO:0007669"/>
    <property type="project" value="UniProtKB-EC"/>
</dbReference>
<dbReference type="AlphaFoldDB" id="A0A443S6B0"/>
<evidence type="ECO:0000256" key="5">
    <source>
        <dbReference type="RuleBase" id="RU365068"/>
    </source>
</evidence>
<feature type="domain" description="Helicase ATP-binding" evidence="6">
    <location>
        <begin position="332"/>
        <end position="488"/>
    </location>
</feature>
<dbReference type="Pfam" id="PF00271">
    <property type="entry name" value="Helicase_C"/>
    <property type="match status" value="1"/>
</dbReference>
<keyword evidence="5" id="KW-0347">Helicase</keyword>
<dbReference type="GO" id="GO:0005524">
    <property type="term" value="F:ATP binding"/>
    <property type="evidence" value="ECO:0007669"/>
    <property type="project" value="UniProtKB-UniRule"/>
</dbReference>
<organism evidence="8 9">
    <name type="scientific">Leptotrombidium deliense</name>
    <dbReference type="NCBI Taxonomy" id="299467"/>
    <lineage>
        <taxon>Eukaryota</taxon>
        <taxon>Metazoa</taxon>
        <taxon>Ecdysozoa</taxon>
        <taxon>Arthropoda</taxon>
        <taxon>Chelicerata</taxon>
        <taxon>Arachnida</taxon>
        <taxon>Acari</taxon>
        <taxon>Acariformes</taxon>
        <taxon>Trombidiformes</taxon>
        <taxon>Prostigmata</taxon>
        <taxon>Anystina</taxon>
        <taxon>Parasitengona</taxon>
        <taxon>Trombiculoidea</taxon>
        <taxon>Trombiculidae</taxon>
        <taxon>Leptotrombidium</taxon>
    </lineage>
</organism>
<dbReference type="EC" id="3.6.4.13" evidence="5"/>
<dbReference type="Proteomes" id="UP000288716">
    <property type="component" value="Unassembled WGS sequence"/>
</dbReference>
<evidence type="ECO:0000256" key="2">
    <source>
        <dbReference type="ARBA" id="ARBA00022801"/>
    </source>
</evidence>
<dbReference type="InterPro" id="IPR014001">
    <property type="entry name" value="Helicase_ATP-bd"/>
</dbReference>
<evidence type="ECO:0000259" key="7">
    <source>
        <dbReference type="PROSITE" id="PS51194"/>
    </source>
</evidence>
<dbReference type="InterPro" id="IPR027417">
    <property type="entry name" value="P-loop_NTPase"/>
</dbReference>
<dbReference type="Pfam" id="PF00270">
    <property type="entry name" value="DEAD"/>
    <property type="match status" value="2"/>
</dbReference>
<protein>
    <recommendedName>
        <fullName evidence="5">ATP-dependent RNA helicase</fullName>
        <ecNumber evidence="5">3.6.4.13</ecNumber>
    </recommendedName>
</protein>
<comment type="domain">
    <text evidence="5">The Q motif is unique to and characteristic of the DEAD box family of RNA helicases and controls ATP binding and hydrolysis.</text>
</comment>
<dbReference type="Gene3D" id="3.40.50.300">
    <property type="entry name" value="P-loop containing nucleotide triphosphate hydrolases"/>
    <property type="match status" value="3"/>
</dbReference>